<dbReference type="PANTHER" id="PTHR22916:SF3">
    <property type="entry name" value="UDP-GLCNAC:BETAGAL BETA-1,3-N-ACETYLGLUCOSAMINYLTRANSFERASE-LIKE PROTEIN 1"/>
    <property type="match status" value="1"/>
</dbReference>
<comment type="caution">
    <text evidence="2">The sequence shown here is derived from an EMBL/GenBank/DDBJ whole genome shotgun (WGS) entry which is preliminary data.</text>
</comment>
<dbReference type="PANTHER" id="PTHR22916">
    <property type="entry name" value="GLYCOSYLTRANSFERASE"/>
    <property type="match status" value="1"/>
</dbReference>
<dbReference type="InterPro" id="IPR029044">
    <property type="entry name" value="Nucleotide-diphossugar_trans"/>
</dbReference>
<proteinExistence type="predicted"/>
<evidence type="ECO:0000259" key="1">
    <source>
        <dbReference type="Pfam" id="PF00535"/>
    </source>
</evidence>
<dbReference type="OrthoDB" id="597270at2"/>
<dbReference type="Pfam" id="PF00535">
    <property type="entry name" value="Glycos_transf_2"/>
    <property type="match status" value="1"/>
</dbReference>
<gene>
    <name evidence="2" type="ORF">EYD46_08920</name>
</gene>
<protein>
    <submittedName>
        <fullName evidence="2">Glycosyltransferase family 2 protein</fullName>
    </submittedName>
</protein>
<keyword evidence="2" id="KW-0808">Transferase</keyword>
<sequence length="253" mass="29598">MVSIITPVFNASSYIAQNIESVKNQTFIDYEHILIDDCSTDNTIEIIEEYIKDDSRIKLVRSKKNGGAGICRNKGIELSSKRFIAFLDSDDYWAPLKLEKQISCMLDNGYVFSCSQYYEFDNISGDTDIHVKCPEKINYKMLLKNGGFIGCLTVVYDTEKFGKRYMPEIRKRQDWALWLKMLREIDFAYGIQEPLAYYRRGNVSLSKNKVELVKHNFNVYNKVLGMPYIECVYRMLIFLFHHFFIKPSSKIKL</sequence>
<dbReference type="SUPFAM" id="SSF53448">
    <property type="entry name" value="Nucleotide-diphospho-sugar transferases"/>
    <property type="match status" value="1"/>
</dbReference>
<feature type="domain" description="Glycosyltransferase 2-like" evidence="1">
    <location>
        <begin position="3"/>
        <end position="148"/>
    </location>
</feature>
<dbReference type="CDD" id="cd00761">
    <property type="entry name" value="Glyco_tranf_GTA_type"/>
    <property type="match status" value="1"/>
</dbReference>
<evidence type="ECO:0000313" key="3">
    <source>
        <dbReference type="Proteomes" id="UP000292372"/>
    </source>
</evidence>
<dbReference type="Proteomes" id="UP000292372">
    <property type="component" value="Unassembled WGS sequence"/>
</dbReference>
<reference evidence="2 3" key="1">
    <citation type="journal article" date="2015" name="Int. J. Syst. Evol. Microbiol.">
        <title>Hyunsoonleella pacifica sp. nov., isolated from seawater of South Pacific Gyre.</title>
        <authorList>
            <person name="Gao X."/>
            <person name="Zhang Z."/>
            <person name="Dai X."/>
            <person name="Zhang X.H."/>
        </authorList>
    </citation>
    <scope>NUCLEOTIDE SEQUENCE [LARGE SCALE GENOMIC DNA]</scope>
    <source>
        <strain evidence="2 3">SW033</strain>
    </source>
</reference>
<dbReference type="GO" id="GO:0016758">
    <property type="term" value="F:hexosyltransferase activity"/>
    <property type="evidence" value="ECO:0007669"/>
    <property type="project" value="UniProtKB-ARBA"/>
</dbReference>
<dbReference type="EMBL" id="SIRS01000003">
    <property type="protein sequence ID" value="TBN16742.1"/>
    <property type="molecule type" value="Genomic_DNA"/>
</dbReference>
<dbReference type="Gene3D" id="3.90.550.10">
    <property type="entry name" value="Spore Coat Polysaccharide Biosynthesis Protein SpsA, Chain A"/>
    <property type="match status" value="1"/>
</dbReference>
<dbReference type="AlphaFoldDB" id="A0A4Q9FQJ0"/>
<name>A0A4Q9FQJ0_9FLAO</name>
<dbReference type="RefSeq" id="WP_130936723.1">
    <property type="nucleotide sequence ID" value="NZ_BMEE01000002.1"/>
</dbReference>
<evidence type="ECO:0000313" key="2">
    <source>
        <dbReference type="EMBL" id="TBN16742.1"/>
    </source>
</evidence>
<accession>A0A4Q9FQJ0</accession>
<organism evidence="2 3">
    <name type="scientific">Hyunsoonleella pacifica</name>
    <dbReference type="NCBI Taxonomy" id="1080224"/>
    <lineage>
        <taxon>Bacteria</taxon>
        <taxon>Pseudomonadati</taxon>
        <taxon>Bacteroidota</taxon>
        <taxon>Flavobacteriia</taxon>
        <taxon>Flavobacteriales</taxon>
        <taxon>Flavobacteriaceae</taxon>
    </lineage>
</organism>
<keyword evidence="3" id="KW-1185">Reference proteome</keyword>
<dbReference type="InterPro" id="IPR001173">
    <property type="entry name" value="Glyco_trans_2-like"/>
</dbReference>